<dbReference type="InterPro" id="IPR041208">
    <property type="entry name" value="Cap15"/>
</dbReference>
<keyword evidence="1" id="KW-0812">Transmembrane</keyword>
<sequence length="212" mass="23514">MASNHEYAVIGHSRATVGRFLGIAAGLASSGLAVGIATGITYAESWGFLDARAYWKLPLTAAIFYTLGHLAFDKWAWRTWLVHRILAIPDLRGKWDCVGETIDPDTGAIKYNWTAEVTISQGWEKIRIYSQTEHSRSRSVAASIVVEEDVGYILMYSYRNEPRPGEPELKAHHGYAEWHIAADGSSADATYFNGGGRYTGGRMKLTRKTRGD</sequence>
<dbReference type="RefSeq" id="WP_223912097.1">
    <property type="nucleotide sequence ID" value="NZ_AP024238.1"/>
</dbReference>
<organism evidence="3 4">
    <name type="scientific">Rhodoferax lithotrophicus</name>
    <dbReference type="NCBI Taxonomy" id="2798804"/>
    <lineage>
        <taxon>Bacteria</taxon>
        <taxon>Pseudomonadati</taxon>
        <taxon>Pseudomonadota</taxon>
        <taxon>Betaproteobacteria</taxon>
        <taxon>Burkholderiales</taxon>
        <taxon>Comamonadaceae</taxon>
        <taxon>Rhodoferax</taxon>
    </lineage>
</organism>
<evidence type="ECO:0000313" key="4">
    <source>
        <dbReference type="Proteomes" id="UP000824366"/>
    </source>
</evidence>
<protein>
    <recommendedName>
        <fullName evidence="2">CD-NTase-associated protein 15 domain-containing protein</fullName>
    </recommendedName>
</protein>
<feature type="transmembrane region" description="Helical" evidence="1">
    <location>
        <begin position="20"/>
        <end position="42"/>
    </location>
</feature>
<reference evidence="3 4" key="1">
    <citation type="journal article" date="2021" name="Microbiol. Spectr.">
        <title>A Single Bacterium Capable of Oxidation and Reduction of Iron at Circumneutral pH.</title>
        <authorList>
            <person name="Kato S."/>
            <person name="Ohkuma M."/>
        </authorList>
    </citation>
    <scope>NUCLEOTIDE SEQUENCE [LARGE SCALE GENOMIC DNA]</scope>
    <source>
        <strain evidence="3 4">MIZ03</strain>
    </source>
</reference>
<dbReference type="Pfam" id="PF18153">
    <property type="entry name" value="Cap15_CD_rec"/>
    <property type="match status" value="1"/>
</dbReference>
<keyword evidence="4" id="KW-1185">Reference proteome</keyword>
<keyword evidence="1" id="KW-0472">Membrane</keyword>
<feature type="transmembrane region" description="Helical" evidence="1">
    <location>
        <begin position="54"/>
        <end position="72"/>
    </location>
</feature>
<dbReference type="EMBL" id="AP024238">
    <property type="protein sequence ID" value="BCO27280.1"/>
    <property type="molecule type" value="Genomic_DNA"/>
</dbReference>
<name>A0ABM7MM50_9BURK</name>
<evidence type="ECO:0000256" key="1">
    <source>
        <dbReference type="SAM" id="Phobius"/>
    </source>
</evidence>
<feature type="domain" description="CD-NTase-associated protein 15" evidence="2">
    <location>
        <begin position="87"/>
        <end position="207"/>
    </location>
</feature>
<accession>A0ABM7MM50</accession>
<proteinExistence type="predicted"/>
<dbReference type="Proteomes" id="UP000824366">
    <property type="component" value="Chromosome"/>
</dbReference>
<evidence type="ECO:0000259" key="2">
    <source>
        <dbReference type="Pfam" id="PF18153"/>
    </source>
</evidence>
<keyword evidence="1" id="KW-1133">Transmembrane helix</keyword>
<evidence type="ECO:0000313" key="3">
    <source>
        <dbReference type="EMBL" id="BCO27280.1"/>
    </source>
</evidence>
<gene>
    <name evidence="3" type="ORF">MIZ03_2168</name>
</gene>